<dbReference type="AlphaFoldDB" id="A0A380WB88"/>
<evidence type="ECO:0000256" key="1">
    <source>
        <dbReference type="SAM" id="MobiDB-lite"/>
    </source>
</evidence>
<feature type="compositionally biased region" description="Pro residues" evidence="1">
    <location>
        <begin position="138"/>
        <end position="151"/>
    </location>
</feature>
<dbReference type="OrthoDB" id="7432923at2"/>
<accession>A0A380WB88</accession>
<name>A0A380WB88_AFIFE</name>
<reference evidence="2 3" key="1">
    <citation type="submission" date="2018-06" db="EMBL/GenBank/DDBJ databases">
        <authorList>
            <consortium name="Pathogen Informatics"/>
            <person name="Doyle S."/>
        </authorList>
    </citation>
    <scope>NUCLEOTIDE SEQUENCE [LARGE SCALE GENOMIC DNA]</scope>
    <source>
        <strain evidence="2 3">NCTC12722</strain>
    </source>
</reference>
<evidence type="ECO:0008006" key="4">
    <source>
        <dbReference type="Google" id="ProtNLM"/>
    </source>
</evidence>
<dbReference type="EMBL" id="UIGB01000001">
    <property type="protein sequence ID" value="SUU85397.1"/>
    <property type="molecule type" value="Genomic_DNA"/>
</dbReference>
<gene>
    <name evidence="2" type="ORF">NCTC12722_02609</name>
</gene>
<proteinExistence type="predicted"/>
<organism evidence="2 3">
    <name type="scientific">Afipia felis</name>
    <name type="common">Cat scratch disease bacillus</name>
    <dbReference type="NCBI Taxonomy" id="1035"/>
    <lineage>
        <taxon>Bacteria</taxon>
        <taxon>Pseudomonadati</taxon>
        <taxon>Pseudomonadota</taxon>
        <taxon>Alphaproteobacteria</taxon>
        <taxon>Hyphomicrobiales</taxon>
        <taxon>Nitrobacteraceae</taxon>
        <taxon>Afipia</taxon>
    </lineage>
</organism>
<feature type="region of interest" description="Disordered" evidence="1">
    <location>
        <begin position="86"/>
        <end position="151"/>
    </location>
</feature>
<evidence type="ECO:0000313" key="2">
    <source>
        <dbReference type="EMBL" id="SUU85397.1"/>
    </source>
</evidence>
<evidence type="ECO:0000313" key="3">
    <source>
        <dbReference type="Proteomes" id="UP000254343"/>
    </source>
</evidence>
<feature type="compositionally biased region" description="Basic residues" evidence="1">
    <location>
        <begin position="108"/>
        <end position="120"/>
    </location>
</feature>
<dbReference type="PROSITE" id="PS51257">
    <property type="entry name" value="PROKAR_LIPOPROTEIN"/>
    <property type="match status" value="1"/>
</dbReference>
<sequence length="151" mass="15358">MRVVLIVAAGLSLAGCSSTDLFKSTPPQATLQLDSTPPGADATTSVGPGCKTPCSVQVPAGENFTVTYALAKYQPATVEVTVVKQPGSDPILDPNPAVAELQLATPPKKPKRRPHPKPKTAPRAAAPAAEPAPAATASPPPNGLSPFPPVR</sequence>
<dbReference type="RefSeq" id="WP_002716222.1">
    <property type="nucleotide sequence ID" value="NZ_UFSI01000001.1"/>
</dbReference>
<dbReference type="Proteomes" id="UP000254343">
    <property type="component" value="Unassembled WGS sequence"/>
</dbReference>
<feature type="compositionally biased region" description="Low complexity" evidence="1">
    <location>
        <begin position="121"/>
        <end position="137"/>
    </location>
</feature>
<protein>
    <recommendedName>
        <fullName evidence="4">PEGA domain-containing protein</fullName>
    </recommendedName>
</protein>